<dbReference type="SUPFAM" id="SSF55785">
    <property type="entry name" value="PYP-like sensor domain (PAS domain)"/>
    <property type="match status" value="1"/>
</dbReference>
<keyword evidence="2" id="KW-1185">Reference proteome</keyword>
<dbReference type="PANTHER" id="PTHR31600:SF2">
    <property type="entry name" value="GAMETE ENRICHED GENE 10 PROTEIN-RELATED"/>
    <property type="match status" value="1"/>
</dbReference>
<evidence type="ECO:0000313" key="2">
    <source>
        <dbReference type="Proteomes" id="UP000039865"/>
    </source>
</evidence>
<dbReference type="EMBL" id="CCKQ01018230">
    <property type="protein sequence ID" value="CDW90179.1"/>
    <property type="molecule type" value="Genomic_DNA"/>
</dbReference>
<sequence length="272" mass="32197">MRFINKKAQELSLYTQDELKQSKINILMPQIIAENHHKFVKHFMETGKSSIISKPKPLLMKQKDGHIVHIKAQVLLNSNNFTQLSITFFPYEDHKPFETEDDVLRKQEYGILTIDQNLKVMEISQSCYHICGLNQKTFRKIVEDSINFIYLQDLFHFEGDSFFFQNEFLNGKLFEKVTRKYDDQIQDDNDEEDFKILKKHQSSNLKLQIQVQLLQSANLSTYNDMDSSELNFSLICEVESLLDGEVKFPIVYIKRNQNNEMRSRQIEREKLL</sequence>
<dbReference type="Proteomes" id="UP000039865">
    <property type="component" value="Unassembled WGS sequence"/>
</dbReference>
<accession>A0A078B714</accession>
<protein>
    <recommendedName>
        <fullName evidence="3">PAS domain-containing protein</fullName>
    </recommendedName>
</protein>
<proteinExistence type="predicted"/>
<dbReference type="PANTHER" id="PTHR31600">
    <property type="entry name" value="TINY MACROCYSTS PROTEIN B-RELATED"/>
    <property type="match status" value="1"/>
</dbReference>
<reference evidence="1 2" key="1">
    <citation type="submission" date="2014-06" db="EMBL/GenBank/DDBJ databases">
        <authorList>
            <person name="Swart Estienne"/>
        </authorList>
    </citation>
    <scope>NUCLEOTIDE SEQUENCE [LARGE SCALE GENOMIC DNA]</scope>
    <source>
        <strain evidence="1 2">130c</strain>
    </source>
</reference>
<evidence type="ECO:0000313" key="1">
    <source>
        <dbReference type="EMBL" id="CDW90179.1"/>
    </source>
</evidence>
<dbReference type="AlphaFoldDB" id="A0A078B714"/>
<dbReference type="OrthoDB" id="317414at2759"/>
<dbReference type="Gene3D" id="3.30.450.20">
    <property type="entry name" value="PAS domain"/>
    <property type="match status" value="1"/>
</dbReference>
<gene>
    <name evidence="1" type="primary">Contig6276.g6720</name>
    <name evidence="1" type="ORF">STYLEM_19320</name>
</gene>
<evidence type="ECO:0008006" key="3">
    <source>
        <dbReference type="Google" id="ProtNLM"/>
    </source>
</evidence>
<dbReference type="InParanoid" id="A0A078B714"/>
<dbReference type="InterPro" id="IPR035965">
    <property type="entry name" value="PAS-like_dom_sf"/>
</dbReference>
<dbReference type="InterPro" id="IPR052994">
    <property type="entry name" value="Tiny_macrocysts_regulators"/>
</dbReference>
<organism evidence="1 2">
    <name type="scientific">Stylonychia lemnae</name>
    <name type="common">Ciliate</name>
    <dbReference type="NCBI Taxonomy" id="5949"/>
    <lineage>
        <taxon>Eukaryota</taxon>
        <taxon>Sar</taxon>
        <taxon>Alveolata</taxon>
        <taxon>Ciliophora</taxon>
        <taxon>Intramacronucleata</taxon>
        <taxon>Spirotrichea</taxon>
        <taxon>Stichotrichia</taxon>
        <taxon>Sporadotrichida</taxon>
        <taxon>Oxytrichidae</taxon>
        <taxon>Stylonychinae</taxon>
        <taxon>Stylonychia</taxon>
    </lineage>
</organism>
<name>A0A078B714_STYLE</name>